<reference evidence="6 7" key="1">
    <citation type="journal article" date="2014" name="Int. J. Syst. Evol. Microbiol.">
        <title>Complete genome sequence of Corynebacterium casei LMG S-19264T (=DSM 44701T), isolated from a smear-ripened cheese.</title>
        <authorList>
            <consortium name="US DOE Joint Genome Institute (JGI-PGF)"/>
            <person name="Walter F."/>
            <person name="Albersmeier A."/>
            <person name="Kalinowski J."/>
            <person name="Ruckert C."/>
        </authorList>
    </citation>
    <scope>NUCLEOTIDE SEQUENCE [LARGE SCALE GENOMIC DNA]</scope>
    <source>
        <strain evidence="6 7">KCTC 12866</strain>
    </source>
</reference>
<dbReference type="Pfam" id="PF00884">
    <property type="entry name" value="Sulfatase"/>
    <property type="match status" value="1"/>
</dbReference>
<name>A0A8J3DDH7_9BACT</name>
<dbReference type="InterPro" id="IPR017850">
    <property type="entry name" value="Alkaline_phosphatase_core_sf"/>
</dbReference>
<evidence type="ECO:0000256" key="3">
    <source>
        <dbReference type="ARBA" id="ARBA00022801"/>
    </source>
</evidence>
<comment type="similarity">
    <text evidence="1">Belongs to the sulfatase family.</text>
</comment>
<gene>
    <name evidence="6" type="primary">GALNS</name>
    <name evidence="6" type="ORF">GCM10007390_48560</name>
</gene>
<protein>
    <submittedName>
        <fullName evidence="6">N-acetylgalactosamine-6-sulfatase</fullName>
    </submittedName>
</protein>
<dbReference type="PANTHER" id="PTHR42693">
    <property type="entry name" value="ARYLSULFATASE FAMILY MEMBER"/>
    <property type="match status" value="1"/>
</dbReference>
<evidence type="ECO:0000256" key="1">
    <source>
        <dbReference type="ARBA" id="ARBA00008779"/>
    </source>
</evidence>
<evidence type="ECO:0000256" key="4">
    <source>
        <dbReference type="ARBA" id="ARBA00022837"/>
    </source>
</evidence>
<keyword evidence="2" id="KW-0479">Metal-binding</keyword>
<evidence type="ECO:0000313" key="6">
    <source>
        <dbReference type="EMBL" id="GHB87010.1"/>
    </source>
</evidence>
<dbReference type="SUPFAM" id="SSF53649">
    <property type="entry name" value="Alkaline phosphatase-like"/>
    <property type="match status" value="1"/>
</dbReference>
<proteinExistence type="inferred from homology"/>
<dbReference type="Proteomes" id="UP000598271">
    <property type="component" value="Unassembled WGS sequence"/>
</dbReference>
<dbReference type="InterPro" id="IPR024607">
    <property type="entry name" value="Sulfatase_CS"/>
</dbReference>
<keyword evidence="3" id="KW-0378">Hydrolase</keyword>
<sequence length="449" mass="49793">MVYPAFSQNSPDKSRPNIVIILADDMGYGDLGCYGAKGITTPRIDALAKQGARLTAFYSNGPECTPTRTALLTGRYQQRAGGLECAIGLGNIGRYPEAKALSDKGELGLPTDMSALPTMLKERGYRTAIVGKWHLGEGAAYRPAAHGFDYAIGPLGGAVDYFHHTEPVGVFLGTMMEGNHDFYRQDQPHQRAGTYMTHLLTNEAVEWLNIQKKEEPFFLYVPYTTPHEPYQGADDYQPDKLGMDRWSKGDTKTYARMIEDLDRGVGQILDKLKEKGFAENTLVVFFSDNGPTTIGSAGPFSGNKGHVFEGGIRVPAIVHWPGKVPAGVVSDQPFISMDITASLAALTDAKPRHKLDGVDMVGHLVSGKKDYDRNLFWRKKRAAQVRSAVRSGDLKYILDIDEGKRDEYLFDLKADPGEKNNLLQKRPADAERLRKLLHEWEAEVKPERM</sequence>
<accession>A0A8J3DDH7</accession>
<dbReference type="GO" id="GO:0004065">
    <property type="term" value="F:arylsulfatase activity"/>
    <property type="evidence" value="ECO:0007669"/>
    <property type="project" value="TreeGrafter"/>
</dbReference>
<dbReference type="PANTHER" id="PTHR42693:SF33">
    <property type="entry name" value="ARYLSULFATASE"/>
    <property type="match status" value="1"/>
</dbReference>
<keyword evidence="4" id="KW-0106">Calcium</keyword>
<dbReference type="EMBL" id="BMXF01000007">
    <property type="protein sequence ID" value="GHB87010.1"/>
    <property type="molecule type" value="Genomic_DNA"/>
</dbReference>
<keyword evidence="7" id="KW-1185">Reference proteome</keyword>
<dbReference type="Gene3D" id="3.30.1120.10">
    <property type="match status" value="1"/>
</dbReference>
<feature type="domain" description="Sulfatase N-terminal" evidence="5">
    <location>
        <begin position="16"/>
        <end position="348"/>
    </location>
</feature>
<dbReference type="InterPro" id="IPR050738">
    <property type="entry name" value="Sulfatase"/>
</dbReference>
<evidence type="ECO:0000259" key="5">
    <source>
        <dbReference type="Pfam" id="PF00884"/>
    </source>
</evidence>
<evidence type="ECO:0000313" key="7">
    <source>
        <dbReference type="Proteomes" id="UP000598271"/>
    </source>
</evidence>
<organism evidence="6 7">
    <name type="scientific">Persicitalea jodogahamensis</name>
    <dbReference type="NCBI Taxonomy" id="402147"/>
    <lineage>
        <taxon>Bacteria</taxon>
        <taxon>Pseudomonadati</taxon>
        <taxon>Bacteroidota</taxon>
        <taxon>Cytophagia</taxon>
        <taxon>Cytophagales</taxon>
        <taxon>Spirosomataceae</taxon>
        <taxon>Persicitalea</taxon>
    </lineage>
</organism>
<dbReference type="Gene3D" id="3.40.720.10">
    <property type="entry name" value="Alkaline Phosphatase, subunit A"/>
    <property type="match status" value="1"/>
</dbReference>
<comment type="caution">
    <text evidence="6">The sequence shown here is derived from an EMBL/GenBank/DDBJ whole genome shotgun (WGS) entry which is preliminary data.</text>
</comment>
<dbReference type="AlphaFoldDB" id="A0A8J3DDH7"/>
<dbReference type="InterPro" id="IPR000917">
    <property type="entry name" value="Sulfatase_N"/>
</dbReference>
<dbReference type="PROSITE" id="PS00149">
    <property type="entry name" value="SULFATASE_2"/>
    <property type="match status" value="1"/>
</dbReference>
<evidence type="ECO:0000256" key="2">
    <source>
        <dbReference type="ARBA" id="ARBA00022723"/>
    </source>
</evidence>
<dbReference type="GO" id="GO:0046872">
    <property type="term" value="F:metal ion binding"/>
    <property type="evidence" value="ECO:0007669"/>
    <property type="project" value="UniProtKB-KW"/>
</dbReference>